<dbReference type="InterPro" id="IPR036388">
    <property type="entry name" value="WH-like_DNA-bd_sf"/>
</dbReference>
<accession>A0ABV5I7M7</accession>
<evidence type="ECO:0000313" key="3">
    <source>
        <dbReference type="Proteomes" id="UP001589647"/>
    </source>
</evidence>
<dbReference type="PANTHER" id="PTHR33164:SF43">
    <property type="entry name" value="HTH-TYPE TRANSCRIPTIONAL REPRESSOR YETL"/>
    <property type="match status" value="1"/>
</dbReference>
<dbReference type="Proteomes" id="UP001589647">
    <property type="component" value="Unassembled WGS sequence"/>
</dbReference>
<feature type="domain" description="HTH marR-type" evidence="1">
    <location>
        <begin position="1"/>
        <end position="142"/>
    </location>
</feature>
<dbReference type="EMBL" id="JBHMEI010000002">
    <property type="protein sequence ID" value="MFB9200517.1"/>
    <property type="molecule type" value="Genomic_DNA"/>
</dbReference>
<comment type="caution">
    <text evidence="2">The sequence shown here is derived from an EMBL/GenBank/DDBJ whole genome shotgun (WGS) entry which is preliminary data.</text>
</comment>
<dbReference type="Gene3D" id="1.10.10.10">
    <property type="entry name" value="Winged helix-like DNA-binding domain superfamily/Winged helix DNA-binding domain"/>
    <property type="match status" value="1"/>
</dbReference>
<organism evidence="2 3">
    <name type="scientific">Nonomuraea spiralis</name>
    <dbReference type="NCBI Taxonomy" id="46182"/>
    <lineage>
        <taxon>Bacteria</taxon>
        <taxon>Bacillati</taxon>
        <taxon>Actinomycetota</taxon>
        <taxon>Actinomycetes</taxon>
        <taxon>Streptosporangiales</taxon>
        <taxon>Streptosporangiaceae</taxon>
        <taxon>Nonomuraea</taxon>
    </lineage>
</organism>
<dbReference type="PRINTS" id="PR00598">
    <property type="entry name" value="HTHMARR"/>
</dbReference>
<gene>
    <name evidence="2" type="ORF">ACFFV7_04875</name>
</gene>
<reference evidence="2 3" key="1">
    <citation type="submission" date="2024-09" db="EMBL/GenBank/DDBJ databases">
        <authorList>
            <person name="Sun Q."/>
            <person name="Mori K."/>
        </authorList>
    </citation>
    <scope>NUCLEOTIDE SEQUENCE [LARGE SCALE GENOMIC DNA]</scope>
    <source>
        <strain evidence="2 3">CCM 3426</strain>
    </source>
</reference>
<proteinExistence type="predicted"/>
<dbReference type="SUPFAM" id="SSF46785">
    <property type="entry name" value="Winged helix' DNA-binding domain"/>
    <property type="match status" value="1"/>
</dbReference>
<dbReference type="InterPro" id="IPR039422">
    <property type="entry name" value="MarR/SlyA-like"/>
</dbReference>
<dbReference type="RefSeq" id="WP_229824507.1">
    <property type="nucleotide sequence ID" value="NZ_BMRC01000014.1"/>
</dbReference>
<dbReference type="SMART" id="SM00347">
    <property type="entry name" value="HTH_MARR"/>
    <property type="match status" value="1"/>
</dbReference>
<evidence type="ECO:0000259" key="1">
    <source>
        <dbReference type="PROSITE" id="PS50995"/>
    </source>
</evidence>
<keyword evidence="3" id="KW-1185">Reference proteome</keyword>
<sequence length="148" mass="15741">MDEVKPVSVAGTMAFRLGTLGAILTERFTAALVPLDLKPKHVGLLTLLEARGAASQLDVARTMGVAPSLVVTLADHLERLGAISRVRDPDDRRRQLLDLTGEGRALLDRCLEVTLEMDEELTGGLGPRDRAVLAKVLGTLAAQAGLPI</sequence>
<dbReference type="PROSITE" id="PS50995">
    <property type="entry name" value="HTH_MARR_2"/>
    <property type="match status" value="1"/>
</dbReference>
<name>A0ABV5I7M7_9ACTN</name>
<protein>
    <submittedName>
        <fullName evidence="2">MarR family winged helix-turn-helix transcriptional regulator</fullName>
    </submittedName>
</protein>
<evidence type="ECO:0000313" key="2">
    <source>
        <dbReference type="EMBL" id="MFB9200517.1"/>
    </source>
</evidence>
<dbReference type="InterPro" id="IPR000835">
    <property type="entry name" value="HTH_MarR-typ"/>
</dbReference>
<dbReference type="Pfam" id="PF01047">
    <property type="entry name" value="MarR"/>
    <property type="match status" value="1"/>
</dbReference>
<dbReference type="PANTHER" id="PTHR33164">
    <property type="entry name" value="TRANSCRIPTIONAL REGULATOR, MARR FAMILY"/>
    <property type="match status" value="1"/>
</dbReference>
<dbReference type="InterPro" id="IPR036390">
    <property type="entry name" value="WH_DNA-bd_sf"/>
</dbReference>